<dbReference type="Proteomes" id="UP000183385">
    <property type="component" value="Unassembled WGS sequence"/>
</dbReference>
<accession>A0AAQ1KJ05</accession>
<proteinExistence type="predicted"/>
<organism evidence="1 2">
    <name type="scientific">Pseudomonas citronellolis</name>
    <dbReference type="NCBI Taxonomy" id="53408"/>
    <lineage>
        <taxon>Bacteria</taxon>
        <taxon>Pseudomonadati</taxon>
        <taxon>Pseudomonadota</taxon>
        <taxon>Gammaproteobacteria</taxon>
        <taxon>Pseudomonadales</taxon>
        <taxon>Pseudomonadaceae</taxon>
        <taxon>Pseudomonas</taxon>
    </lineage>
</organism>
<gene>
    <name evidence="1" type="ORF">SAMN05216577_1283</name>
</gene>
<dbReference type="AlphaFoldDB" id="A0AAQ1KJ05"/>
<name>A0AAQ1KJ05_9PSED</name>
<reference evidence="1 2" key="1">
    <citation type="submission" date="2016-10" db="EMBL/GenBank/DDBJ databases">
        <authorList>
            <person name="Varghese N."/>
            <person name="Submissions S."/>
        </authorList>
    </citation>
    <scope>NUCLEOTIDE SEQUENCE [LARGE SCALE GENOMIC DNA]</scope>
    <source>
        <strain evidence="1 2">LMG 18378</strain>
    </source>
</reference>
<dbReference type="RefSeq" id="WP_074983489.1">
    <property type="nucleotide sequence ID" value="NZ_FOLS01000028.1"/>
</dbReference>
<keyword evidence="2" id="KW-1185">Reference proteome</keyword>
<protein>
    <submittedName>
        <fullName evidence="1">Uncharacterized protein</fullName>
    </submittedName>
</protein>
<evidence type="ECO:0000313" key="1">
    <source>
        <dbReference type="EMBL" id="SFD51575.1"/>
    </source>
</evidence>
<dbReference type="EMBL" id="FOLS01000028">
    <property type="protein sequence ID" value="SFD51575.1"/>
    <property type="molecule type" value="Genomic_DNA"/>
</dbReference>
<sequence>MKHPTAPGGLESNTRALVYQARQHTIDALLQLGILHQDVSLCLENQQDVQAPTGNEEPTS</sequence>
<evidence type="ECO:0000313" key="2">
    <source>
        <dbReference type="Proteomes" id="UP000183385"/>
    </source>
</evidence>
<comment type="caution">
    <text evidence="1">The sequence shown here is derived from an EMBL/GenBank/DDBJ whole genome shotgun (WGS) entry which is preliminary data.</text>
</comment>